<gene>
    <name evidence="1" type="ORF">TorRG33x02_042800</name>
</gene>
<accession>A0A2P5FPX3</accession>
<evidence type="ECO:0000313" key="2">
    <source>
        <dbReference type="Proteomes" id="UP000237000"/>
    </source>
</evidence>
<keyword evidence="2" id="KW-1185">Reference proteome</keyword>
<dbReference type="Proteomes" id="UP000237000">
    <property type="component" value="Unassembled WGS sequence"/>
</dbReference>
<evidence type="ECO:0000313" key="1">
    <source>
        <dbReference type="EMBL" id="PON99862.1"/>
    </source>
</evidence>
<proteinExistence type="predicted"/>
<dbReference type="AlphaFoldDB" id="A0A2P5FPX3"/>
<reference evidence="2" key="1">
    <citation type="submission" date="2016-06" db="EMBL/GenBank/DDBJ databases">
        <title>Parallel loss of symbiosis genes in relatives of nitrogen-fixing non-legume Parasponia.</title>
        <authorList>
            <person name="Van Velzen R."/>
            <person name="Holmer R."/>
            <person name="Bu F."/>
            <person name="Rutten L."/>
            <person name="Van Zeijl A."/>
            <person name="Liu W."/>
            <person name="Santuari L."/>
            <person name="Cao Q."/>
            <person name="Sharma T."/>
            <person name="Shen D."/>
            <person name="Roswanjaya Y."/>
            <person name="Wardhani T."/>
            <person name="Kalhor M.S."/>
            <person name="Jansen J."/>
            <person name="Van den Hoogen J."/>
            <person name="Gungor B."/>
            <person name="Hartog M."/>
            <person name="Hontelez J."/>
            <person name="Verver J."/>
            <person name="Yang W.-C."/>
            <person name="Schijlen E."/>
            <person name="Repin R."/>
            <person name="Schilthuizen M."/>
            <person name="Schranz E."/>
            <person name="Heidstra R."/>
            <person name="Miyata K."/>
            <person name="Fedorova E."/>
            <person name="Kohlen W."/>
            <person name="Bisseling T."/>
            <person name="Smit S."/>
            <person name="Geurts R."/>
        </authorList>
    </citation>
    <scope>NUCLEOTIDE SEQUENCE [LARGE SCALE GENOMIC DNA]</scope>
    <source>
        <strain evidence="2">cv. RG33-2</strain>
    </source>
</reference>
<dbReference type="EMBL" id="JXTC01000016">
    <property type="protein sequence ID" value="PON99862.1"/>
    <property type="molecule type" value="Genomic_DNA"/>
</dbReference>
<comment type="caution">
    <text evidence="1">The sequence shown here is derived from an EMBL/GenBank/DDBJ whole genome shotgun (WGS) entry which is preliminary data.</text>
</comment>
<sequence>MNHRVFECKLCPKAIRLRAHLPGRHTMLPPKPLWSSGQKIASYELLALWLAQKESSTAIAATFGGCQKNGALSCMLWQFMSFSVRSQCTAFQHDPKSGRATR</sequence>
<dbReference type="InParanoid" id="A0A2P5FPX3"/>
<protein>
    <submittedName>
        <fullName evidence="1">Uncharacterized protein</fullName>
    </submittedName>
</protein>
<name>A0A2P5FPX3_TREOI</name>
<organism evidence="1 2">
    <name type="scientific">Trema orientale</name>
    <name type="common">Charcoal tree</name>
    <name type="synonym">Celtis orientalis</name>
    <dbReference type="NCBI Taxonomy" id="63057"/>
    <lineage>
        <taxon>Eukaryota</taxon>
        <taxon>Viridiplantae</taxon>
        <taxon>Streptophyta</taxon>
        <taxon>Embryophyta</taxon>
        <taxon>Tracheophyta</taxon>
        <taxon>Spermatophyta</taxon>
        <taxon>Magnoliopsida</taxon>
        <taxon>eudicotyledons</taxon>
        <taxon>Gunneridae</taxon>
        <taxon>Pentapetalae</taxon>
        <taxon>rosids</taxon>
        <taxon>fabids</taxon>
        <taxon>Rosales</taxon>
        <taxon>Cannabaceae</taxon>
        <taxon>Trema</taxon>
    </lineage>
</organism>